<keyword evidence="3" id="KW-0949">S-adenosyl-L-methionine</keyword>
<evidence type="ECO:0000256" key="2">
    <source>
        <dbReference type="ARBA" id="ARBA00022679"/>
    </source>
</evidence>
<comment type="caution">
    <text evidence="7">The sequence shown here is derived from an EMBL/GenBank/DDBJ whole genome shotgun (WGS) entry which is preliminary data.</text>
</comment>
<dbReference type="AlphaFoldDB" id="A0A0J6WIM7"/>
<evidence type="ECO:0000256" key="4">
    <source>
        <dbReference type="PIRSR" id="PIRSR005739-1"/>
    </source>
</evidence>
<dbReference type="InterPro" id="IPR036388">
    <property type="entry name" value="WH-like_DNA-bd_sf"/>
</dbReference>
<dbReference type="SUPFAM" id="SSF53335">
    <property type="entry name" value="S-adenosyl-L-methionine-dependent methyltransferases"/>
    <property type="match status" value="1"/>
</dbReference>
<keyword evidence="1 7" id="KW-0489">Methyltransferase</keyword>
<dbReference type="InterPro" id="IPR012967">
    <property type="entry name" value="COMT_dimerisation"/>
</dbReference>
<gene>
    <name evidence="7" type="primary">tcmN_1</name>
    <name evidence="7" type="ORF">MCHUDSM44219_01715</name>
</gene>
<feature type="domain" description="O-methyltransferase dimerisation" evidence="6">
    <location>
        <begin position="11"/>
        <end position="84"/>
    </location>
</feature>
<keyword evidence="8" id="KW-1185">Reference proteome</keyword>
<dbReference type="PROSITE" id="PS51683">
    <property type="entry name" value="SAM_OMT_II"/>
    <property type="match status" value="1"/>
</dbReference>
<dbReference type="PIRSF" id="PIRSF005739">
    <property type="entry name" value="O-mtase"/>
    <property type="match status" value="1"/>
</dbReference>
<evidence type="ECO:0000259" key="6">
    <source>
        <dbReference type="Pfam" id="PF08100"/>
    </source>
</evidence>
<accession>A0A0J6WIM7</accession>
<dbReference type="Pfam" id="PF08100">
    <property type="entry name" value="Dimerisation"/>
    <property type="match status" value="1"/>
</dbReference>
<dbReference type="GO" id="GO:0046983">
    <property type="term" value="F:protein dimerization activity"/>
    <property type="evidence" value="ECO:0007669"/>
    <property type="project" value="InterPro"/>
</dbReference>
<dbReference type="Pfam" id="PF00891">
    <property type="entry name" value="Methyltransf_2"/>
    <property type="match status" value="1"/>
</dbReference>
<dbReference type="EC" id="2.1.1.-" evidence="7"/>
<dbReference type="PANTHER" id="PTHR43712">
    <property type="entry name" value="PUTATIVE (AFU_ORTHOLOGUE AFUA_4G14580)-RELATED"/>
    <property type="match status" value="1"/>
</dbReference>
<sequence length="335" mass="35957">MAPPPAVMAEMISDSWLSQAITVAARLRIADTLAAGPLAVDALATRVDADPDALHRMLRALVSRGVFRRRGDGRYELNALGRTLQSDVPGSMAGLARFKGSRQHREHWSLLEEAVRTGKSTIPMLRGQDGFDYLASEPELADDFNQAMTSFSELAVGPVVAAYDFSAYPTIVDVGGGHGRLLAAVLAATPGARGVLYDLPHVVAGAGDLLRAHAVDSRVRIAAGSFFDGVPAGGDAYVLKNVVHDWADDQALAILRNIRTVAGDTASLLLVESVIPRHERESVGKWLDLEMLVATSARERTANEYRDLLARAGWAMRRVISTPSPFSIVEAMPAI</sequence>
<dbReference type="Gene3D" id="3.40.50.150">
    <property type="entry name" value="Vaccinia Virus protein VP39"/>
    <property type="match status" value="1"/>
</dbReference>
<dbReference type="GO" id="GO:0008171">
    <property type="term" value="F:O-methyltransferase activity"/>
    <property type="evidence" value="ECO:0007669"/>
    <property type="project" value="InterPro"/>
</dbReference>
<name>A0A0J6WIM7_MYCCU</name>
<evidence type="ECO:0000256" key="1">
    <source>
        <dbReference type="ARBA" id="ARBA00022603"/>
    </source>
</evidence>
<dbReference type="PATRIC" id="fig|1800.3.peg.1728"/>
<evidence type="ECO:0000313" key="7">
    <source>
        <dbReference type="EMBL" id="KMO81868.1"/>
    </source>
</evidence>
<dbReference type="InterPro" id="IPR016461">
    <property type="entry name" value="COMT-like"/>
</dbReference>
<dbReference type="Gene3D" id="1.10.10.10">
    <property type="entry name" value="Winged helix-like DNA-binding domain superfamily/Winged helix DNA-binding domain"/>
    <property type="match status" value="1"/>
</dbReference>
<dbReference type="SUPFAM" id="SSF46785">
    <property type="entry name" value="Winged helix' DNA-binding domain"/>
    <property type="match status" value="1"/>
</dbReference>
<reference evidence="7 8" key="1">
    <citation type="journal article" date="2015" name="Genome Biol. Evol.">
        <title>Characterization of Three Mycobacterium spp. with Potential Use in Bioremediation by Genome Sequencing and Comparative Genomics.</title>
        <authorList>
            <person name="Das S."/>
            <person name="Pettersson B.M."/>
            <person name="Behra P.R."/>
            <person name="Ramesh M."/>
            <person name="Dasgupta S."/>
            <person name="Bhattacharya A."/>
            <person name="Kirsebom L.A."/>
        </authorList>
    </citation>
    <scope>NUCLEOTIDE SEQUENCE [LARGE SCALE GENOMIC DNA]</scope>
    <source>
        <strain evidence="7 8">DSM 44219</strain>
    </source>
</reference>
<dbReference type="CDD" id="cd02440">
    <property type="entry name" value="AdoMet_MTases"/>
    <property type="match status" value="1"/>
</dbReference>
<dbReference type="Proteomes" id="UP000036176">
    <property type="component" value="Unassembled WGS sequence"/>
</dbReference>
<evidence type="ECO:0000313" key="8">
    <source>
        <dbReference type="Proteomes" id="UP000036176"/>
    </source>
</evidence>
<protein>
    <submittedName>
        <fullName evidence="7">Multifunctional cyclase-dehydratase-3-O-methyl transferase TcmN</fullName>
        <ecNumber evidence="7">2.1.1.-</ecNumber>
    </submittedName>
</protein>
<keyword evidence="2 7" id="KW-0808">Transferase</keyword>
<dbReference type="PANTHER" id="PTHR43712:SF2">
    <property type="entry name" value="O-METHYLTRANSFERASE CICE"/>
    <property type="match status" value="1"/>
</dbReference>
<feature type="active site" description="Proton acceptor" evidence="4">
    <location>
        <position position="244"/>
    </location>
</feature>
<organism evidence="7 8">
    <name type="scientific">Mycolicibacterium chubuense</name>
    <name type="common">Mycobacterium chubuense</name>
    <dbReference type="NCBI Taxonomy" id="1800"/>
    <lineage>
        <taxon>Bacteria</taxon>
        <taxon>Bacillati</taxon>
        <taxon>Actinomycetota</taxon>
        <taxon>Actinomycetes</taxon>
        <taxon>Mycobacteriales</taxon>
        <taxon>Mycobacteriaceae</taxon>
        <taxon>Mycolicibacterium</taxon>
    </lineage>
</organism>
<feature type="domain" description="O-methyltransferase C-terminal" evidence="5">
    <location>
        <begin position="108"/>
        <end position="314"/>
    </location>
</feature>
<evidence type="ECO:0000256" key="3">
    <source>
        <dbReference type="ARBA" id="ARBA00022691"/>
    </source>
</evidence>
<dbReference type="InterPro" id="IPR029063">
    <property type="entry name" value="SAM-dependent_MTases_sf"/>
</dbReference>
<dbReference type="InterPro" id="IPR036390">
    <property type="entry name" value="WH_DNA-bd_sf"/>
</dbReference>
<proteinExistence type="predicted"/>
<dbReference type="Gene3D" id="1.10.287.1350">
    <property type="match status" value="1"/>
</dbReference>
<dbReference type="GO" id="GO:0032259">
    <property type="term" value="P:methylation"/>
    <property type="evidence" value="ECO:0007669"/>
    <property type="project" value="UniProtKB-KW"/>
</dbReference>
<dbReference type="EMBL" id="JYNX01000030">
    <property type="protein sequence ID" value="KMO81868.1"/>
    <property type="molecule type" value="Genomic_DNA"/>
</dbReference>
<dbReference type="InterPro" id="IPR001077">
    <property type="entry name" value="COMT_C"/>
</dbReference>
<evidence type="ECO:0000259" key="5">
    <source>
        <dbReference type="Pfam" id="PF00891"/>
    </source>
</evidence>